<dbReference type="PaxDb" id="4113-PGSC0003DMT400086430"/>
<keyword evidence="1" id="KW-0812">Transmembrane</keyword>
<dbReference type="AlphaFoldDB" id="M1DBQ7"/>
<dbReference type="Gramene" id="PGSC0003DMT400086430">
    <property type="protein sequence ID" value="PGSC0003DMT400086430"/>
    <property type="gene ID" value="PGSC0003DMG400036001"/>
</dbReference>
<dbReference type="EnsemblPlants" id="PGSC0003DMT400086430">
    <property type="protein sequence ID" value="PGSC0003DMT400086430"/>
    <property type="gene ID" value="PGSC0003DMG400036001"/>
</dbReference>
<protein>
    <submittedName>
        <fullName evidence="2">Uncharacterized protein</fullName>
    </submittedName>
</protein>
<proteinExistence type="predicted"/>
<dbReference type="HOGENOM" id="CLU_1752965_0_0_1"/>
<reference evidence="3" key="1">
    <citation type="journal article" date="2011" name="Nature">
        <title>Genome sequence and analysis of the tuber crop potato.</title>
        <authorList>
            <consortium name="The Potato Genome Sequencing Consortium"/>
        </authorList>
    </citation>
    <scope>NUCLEOTIDE SEQUENCE [LARGE SCALE GENOMIC DNA]</scope>
    <source>
        <strain evidence="3">cv. DM1-3 516 R44</strain>
    </source>
</reference>
<dbReference type="Proteomes" id="UP000011115">
    <property type="component" value="Unassembled WGS sequence"/>
</dbReference>
<evidence type="ECO:0000313" key="2">
    <source>
        <dbReference type="EnsemblPlants" id="PGSC0003DMT400086430"/>
    </source>
</evidence>
<dbReference type="InParanoid" id="M1DBQ7"/>
<keyword evidence="1" id="KW-0472">Membrane</keyword>
<feature type="transmembrane region" description="Helical" evidence="1">
    <location>
        <begin position="113"/>
        <end position="138"/>
    </location>
</feature>
<evidence type="ECO:0000313" key="3">
    <source>
        <dbReference type="Proteomes" id="UP000011115"/>
    </source>
</evidence>
<sequence length="149" mass="16654">MIEDDDRGLAMVTRSRKVAIGNMMGNEDAQKHEEVNTDNVPQRSIGDALSSLYGSPICSAIPYIFVDLPSLEVQSTGTKGDLKNIRRIAEAFADRFTPSLTGHLVKISRYPALLVYTLDCFHFLLGFIDYSYFILFAVNARSLLTLRTM</sequence>
<keyword evidence="1" id="KW-1133">Transmembrane helix</keyword>
<organism evidence="2 3">
    <name type="scientific">Solanum tuberosum</name>
    <name type="common">Potato</name>
    <dbReference type="NCBI Taxonomy" id="4113"/>
    <lineage>
        <taxon>Eukaryota</taxon>
        <taxon>Viridiplantae</taxon>
        <taxon>Streptophyta</taxon>
        <taxon>Embryophyta</taxon>
        <taxon>Tracheophyta</taxon>
        <taxon>Spermatophyta</taxon>
        <taxon>Magnoliopsida</taxon>
        <taxon>eudicotyledons</taxon>
        <taxon>Gunneridae</taxon>
        <taxon>Pentapetalae</taxon>
        <taxon>asterids</taxon>
        <taxon>lamiids</taxon>
        <taxon>Solanales</taxon>
        <taxon>Solanaceae</taxon>
        <taxon>Solanoideae</taxon>
        <taxon>Solaneae</taxon>
        <taxon>Solanum</taxon>
    </lineage>
</organism>
<evidence type="ECO:0000256" key="1">
    <source>
        <dbReference type="SAM" id="Phobius"/>
    </source>
</evidence>
<name>M1DBQ7_SOLTU</name>
<keyword evidence="3" id="KW-1185">Reference proteome</keyword>
<reference evidence="2" key="2">
    <citation type="submission" date="2015-06" db="UniProtKB">
        <authorList>
            <consortium name="EnsemblPlants"/>
        </authorList>
    </citation>
    <scope>IDENTIFICATION</scope>
    <source>
        <strain evidence="2">DM1-3 516 R44</strain>
    </source>
</reference>
<accession>M1DBQ7</accession>